<evidence type="ECO:0000313" key="5">
    <source>
        <dbReference type="Proteomes" id="UP000681967"/>
    </source>
</evidence>
<dbReference type="AlphaFoldDB" id="A0A8S3BCS6"/>
<dbReference type="Proteomes" id="UP000681967">
    <property type="component" value="Unassembled WGS sequence"/>
</dbReference>
<proteinExistence type="predicted"/>
<dbReference type="EMBL" id="CAJOBH010142707">
    <property type="protein sequence ID" value="CAF4812857.1"/>
    <property type="molecule type" value="Genomic_DNA"/>
</dbReference>
<accession>A0A8S3BCS6</accession>
<protein>
    <submittedName>
        <fullName evidence="4">Uncharacterized protein</fullName>
    </submittedName>
</protein>
<feature type="non-terminal residue" evidence="4">
    <location>
        <position position="80"/>
    </location>
</feature>
<name>A0A8S3BCS6_9BILA</name>
<sequence length="80" mass="8725">EQHAGALYQGGGSGFVEPTYGIDPLTALLINGRDSHLQIRYITNQNDYQAINDSFNARGFGSAKCLVFISAWSSEGSDRR</sequence>
<dbReference type="EMBL" id="CAJOBH010087215">
    <property type="protein sequence ID" value="CAF4546756.1"/>
    <property type="molecule type" value="Genomic_DNA"/>
</dbReference>
<comment type="caution">
    <text evidence="4">The sequence shown here is derived from an EMBL/GenBank/DDBJ whole genome shotgun (WGS) entry which is preliminary data.</text>
</comment>
<organism evidence="4 5">
    <name type="scientific">Rotaria magnacalcarata</name>
    <dbReference type="NCBI Taxonomy" id="392030"/>
    <lineage>
        <taxon>Eukaryota</taxon>
        <taxon>Metazoa</taxon>
        <taxon>Spiralia</taxon>
        <taxon>Gnathifera</taxon>
        <taxon>Rotifera</taxon>
        <taxon>Eurotatoria</taxon>
        <taxon>Bdelloidea</taxon>
        <taxon>Philodinida</taxon>
        <taxon>Philodinidae</taxon>
        <taxon>Rotaria</taxon>
    </lineage>
</organism>
<evidence type="ECO:0000313" key="2">
    <source>
        <dbReference type="EMBL" id="CAF4707767.1"/>
    </source>
</evidence>
<evidence type="ECO:0000313" key="1">
    <source>
        <dbReference type="EMBL" id="CAF4546756.1"/>
    </source>
</evidence>
<reference evidence="4" key="1">
    <citation type="submission" date="2021-02" db="EMBL/GenBank/DDBJ databases">
        <authorList>
            <person name="Nowell W R."/>
        </authorList>
    </citation>
    <scope>NUCLEOTIDE SEQUENCE</scope>
</reference>
<dbReference type="Proteomes" id="UP000681720">
    <property type="component" value="Unassembled WGS sequence"/>
</dbReference>
<evidence type="ECO:0000313" key="4">
    <source>
        <dbReference type="EMBL" id="CAF4812857.1"/>
    </source>
</evidence>
<dbReference type="EMBL" id="CAJOBJ010131476">
    <property type="protein sequence ID" value="CAF4723543.1"/>
    <property type="molecule type" value="Genomic_DNA"/>
</dbReference>
<dbReference type="EMBL" id="CAJOBJ010127768">
    <property type="protein sequence ID" value="CAF4707767.1"/>
    <property type="molecule type" value="Genomic_DNA"/>
</dbReference>
<evidence type="ECO:0000313" key="3">
    <source>
        <dbReference type="EMBL" id="CAF4723543.1"/>
    </source>
</evidence>
<feature type="non-terminal residue" evidence="4">
    <location>
        <position position="1"/>
    </location>
</feature>
<gene>
    <name evidence="1" type="ORF">BYL167_LOCUS37933</name>
    <name evidence="4" type="ORF">BYL167_LOCUS48637</name>
    <name evidence="2" type="ORF">GIL414_LOCUS43326</name>
    <name evidence="3" type="ORF">GIL414_LOCUS43959</name>
</gene>